<keyword evidence="1" id="KW-0175">Coiled coil</keyword>
<keyword evidence="3" id="KW-1185">Reference proteome</keyword>
<evidence type="ECO:0000256" key="1">
    <source>
        <dbReference type="SAM" id="Coils"/>
    </source>
</evidence>
<reference evidence="2" key="1">
    <citation type="submission" date="2021-06" db="EMBL/GenBank/DDBJ databases">
        <authorList>
            <person name="Kallberg Y."/>
            <person name="Tangrot J."/>
            <person name="Rosling A."/>
        </authorList>
    </citation>
    <scope>NUCLEOTIDE SEQUENCE</scope>
    <source>
        <strain evidence="2">MA453B</strain>
    </source>
</reference>
<protein>
    <submittedName>
        <fullName evidence="2">11775_t:CDS:1</fullName>
    </submittedName>
</protein>
<dbReference type="AlphaFoldDB" id="A0A9N9NSD0"/>
<feature type="coiled-coil region" evidence="1">
    <location>
        <begin position="67"/>
        <end position="146"/>
    </location>
</feature>
<organism evidence="2 3">
    <name type="scientific">Dentiscutata erythropus</name>
    <dbReference type="NCBI Taxonomy" id="1348616"/>
    <lineage>
        <taxon>Eukaryota</taxon>
        <taxon>Fungi</taxon>
        <taxon>Fungi incertae sedis</taxon>
        <taxon>Mucoromycota</taxon>
        <taxon>Glomeromycotina</taxon>
        <taxon>Glomeromycetes</taxon>
        <taxon>Diversisporales</taxon>
        <taxon>Gigasporaceae</taxon>
        <taxon>Dentiscutata</taxon>
    </lineage>
</organism>
<evidence type="ECO:0000313" key="2">
    <source>
        <dbReference type="EMBL" id="CAG8766373.1"/>
    </source>
</evidence>
<dbReference type="EMBL" id="CAJVPY010018306">
    <property type="protein sequence ID" value="CAG8766373.1"/>
    <property type="molecule type" value="Genomic_DNA"/>
</dbReference>
<feature type="non-terminal residue" evidence="2">
    <location>
        <position position="281"/>
    </location>
</feature>
<gene>
    <name evidence="2" type="ORF">DERYTH_LOCUS18274</name>
</gene>
<dbReference type="Proteomes" id="UP000789405">
    <property type="component" value="Unassembled WGS sequence"/>
</dbReference>
<accession>A0A9N9NSD0</accession>
<evidence type="ECO:0000313" key="3">
    <source>
        <dbReference type="Proteomes" id="UP000789405"/>
    </source>
</evidence>
<dbReference type="OrthoDB" id="10524164at2759"/>
<proteinExistence type="predicted"/>
<name>A0A9N9NSD0_9GLOM</name>
<sequence length="281" mass="33548">MRQKERRDYVKIYDQILKEINDKNVKIEDLKHDEGAISKKIINQLKDKPLAKDLFDELHEKCNEKYTKLIANNAEELAEELKRQINEEKSSKNLENIKKNIDKLKETNAELGKNVESLLEQRLTRIKAYEKILEDINKELDVEKLNDKKEIDEEIQKLKQDDAEYPNNLITELTKQRNIQKEKVIETNKYNEYEEIINAPFDHPQTLIDALDLDKIKQLNNDKLLDNKQKINLENSYRKKLTELNTKIVQEEKEKYNKIEKIIKECEDPVLFNSEMFNEIY</sequence>
<comment type="caution">
    <text evidence="2">The sequence shown here is derived from an EMBL/GenBank/DDBJ whole genome shotgun (WGS) entry which is preliminary data.</text>
</comment>